<name>A0A5H2XXJ1_PRUDU</name>
<dbReference type="GO" id="GO:0051607">
    <property type="term" value="P:defense response to virus"/>
    <property type="evidence" value="ECO:0007669"/>
    <property type="project" value="UniProtKB-ARBA"/>
</dbReference>
<dbReference type="InterPro" id="IPR001040">
    <property type="entry name" value="TIF_eIF_4E"/>
</dbReference>
<feature type="non-terminal residue" evidence="9">
    <location>
        <position position="1"/>
    </location>
</feature>
<dbReference type="PANTHER" id="PTHR11960:SF18">
    <property type="entry name" value="EUKARYOTIC TRANSLATION INITIATION FACTOR 4E HOMOLOGOUS PROTEIN, ISOFORM B"/>
    <property type="match status" value="1"/>
</dbReference>
<evidence type="ECO:0000256" key="5">
    <source>
        <dbReference type="ARBA" id="ARBA00022884"/>
    </source>
</evidence>
<dbReference type="PROSITE" id="PS00813">
    <property type="entry name" value="IF4E"/>
    <property type="match status" value="1"/>
</dbReference>
<keyword evidence="3 8" id="KW-0396">Initiation factor</keyword>
<dbReference type="GO" id="GO:0000340">
    <property type="term" value="F:RNA 7-methylguanosine cap binding"/>
    <property type="evidence" value="ECO:0007669"/>
    <property type="project" value="TreeGrafter"/>
</dbReference>
<proteinExistence type="inferred from homology"/>
<dbReference type="Gene3D" id="3.30.760.10">
    <property type="entry name" value="RNA Cap, Translation Initiation Factor Eif4e"/>
    <property type="match status" value="2"/>
</dbReference>
<gene>
    <name evidence="9" type="ORF">Prudu_1462S000200</name>
</gene>
<organism evidence="9">
    <name type="scientific">Prunus dulcis</name>
    <name type="common">Almond</name>
    <name type="synonym">Amygdalus dulcis</name>
    <dbReference type="NCBI Taxonomy" id="3755"/>
    <lineage>
        <taxon>Eukaryota</taxon>
        <taxon>Viridiplantae</taxon>
        <taxon>Streptophyta</taxon>
        <taxon>Embryophyta</taxon>
        <taxon>Tracheophyta</taxon>
        <taxon>Spermatophyta</taxon>
        <taxon>Magnoliopsida</taxon>
        <taxon>eudicotyledons</taxon>
        <taxon>Gunneridae</taxon>
        <taxon>Pentapetalae</taxon>
        <taxon>rosids</taxon>
        <taxon>fabids</taxon>
        <taxon>Rosales</taxon>
        <taxon>Rosaceae</taxon>
        <taxon>Amygdaloideae</taxon>
        <taxon>Amygdaleae</taxon>
        <taxon>Prunus</taxon>
    </lineage>
</organism>
<evidence type="ECO:0000256" key="4">
    <source>
        <dbReference type="ARBA" id="ARBA00022845"/>
    </source>
</evidence>
<dbReference type="EMBL" id="AP021799">
    <property type="protein sequence ID" value="BBN70355.1"/>
    <property type="molecule type" value="Genomic_DNA"/>
</dbReference>
<dbReference type="GO" id="GO:0006417">
    <property type="term" value="P:regulation of translation"/>
    <property type="evidence" value="ECO:0007669"/>
    <property type="project" value="UniProtKB-KW"/>
</dbReference>
<dbReference type="GO" id="GO:0003743">
    <property type="term" value="F:translation initiation factor activity"/>
    <property type="evidence" value="ECO:0007669"/>
    <property type="project" value="UniProtKB-KW"/>
</dbReference>
<keyword evidence="2" id="KW-0963">Cytoplasm</keyword>
<dbReference type="AlphaFoldDB" id="A0A5H2XXJ1"/>
<evidence type="ECO:0000256" key="3">
    <source>
        <dbReference type="ARBA" id="ARBA00022540"/>
    </source>
</evidence>
<comment type="similarity">
    <text evidence="1 8">Belongs to the eukaryotic initiation factor 4E family.</text>
</comment>
<dbReference type="InterPro" id="IPR019770">
    <property type="entry name" value="TIF_eIF_4E_CS"/>
</dbReference>
<evidence type="ECO:0000256" key="2">
    <source>
        <dbReference type="ARBA" id="ARBA00022490"/>
    </source>
</evidence>
<dbReference type="PANTHER" id="PTHR11960">
    <property type="entry name" value="EUKARYOTIC TRANSLATION INITIATION FACTOR 4E RELATED"/>
    <property type="match status" value="1"/>
</dbReference>
<evidence type="ECO:0000256" key="8">
    <source>
        <dbReference type="RuleBase" id="RU004374"/>
    </source>
</evidence>
<sequence length="375" mass="43532">LFGEWEIKSKTSSRVKPVILDLGGIKSNPKSNSMLTEIEPTIISMELVAEKESDQQNNNNNSEKNNNTSYAQALVDSHDYNNKESDEFRERQARDLKAGLHPSRFVHLPKIVHKFVFWYTRRTLGMRSQTPYEDNIKKIVDFTTVEAFWVCYCHLARPATLPSPTDLHLFKDGIRPLWEDSANCHGGKWIIRFKKAVSGRFWRTCFQATFILSVDNILNENLEVKIYAQLSELFYYPPVVLTYAEPNSIKKLTRVQTKELLVLALVGDQLDYGENICGAVLSIRFNEDILSVWNRNASDHQAVMALRDAIKRNLKLPHSYLMEYKPHDASLRDNSSYRNTWLRELKNLWVSIIEHLKYKKHGTSSLLMIIYHKTH</sequence>
<dbReference type="Pfam" id="PF01652">
    <property type="entry name" value="IF4E"/>
    <property type="match status" value="2"/>
</dbReference>
<accession>A0A5H2XXJ1</accession>
<protein>
    <recommendedName>
        <fullName evidence="7">mRNA cap-binding protein</fullName>
    </recommendedName>
</protein>
<dbReference type="InterPro" id="IPR023398">
    <property type="entry name" value="TIF_eIF4e-like"/>
</dbReference>
<dbReference type="SUPFAM" id="SSF55418">
    <property type="entry name" value="eIF4e-like"/>
    <property type="match status" value="1"/>
</dbReference>
<keyword evidence="5 8" id="KW-0694">RNA-binding</keyword>
<feature type="non-terminal residue" evidence="9">
    <location>
        <position position="375"/>
    </location>
</feature>
<evidence type="ECO:0000256" key="1">
    <source>
        <dbReference type="ARBA" id="ARBA00009860"/>
    </source>
</evidence>
<reference evidence="9" key="1">
    <citation type="journal article" date="2019" name="Science">
        <title>Mutation of a bHLH transcription factor allowed almond domestication.</title>
        <authorList>
            <person name="Sanchez-Perez R."/>
            <person name="Pavan S."/>
            <person name="Mazzeo R."/>
            <person name="Moldovan C."/>
            <person name="Aiese Cigliano R."/>
            <person name="Del Cueto J."/>
            <person name="Ricciardi F."/>
            <person name="Lotti C."/>
            <person name="Ricciardi L."/>
            <person name="Dicenta F."/>
            <person name="Lopez-Marques R.L."/>
            <person name="Lindberg Moller B."/>
        </authorList>
    </citation>
    <scope>NUCLEOTIDE SEQUENCE</scope>
</reference>
<evidence type="ECO:0000256" key="7">
    <source>
        <dbReference type="ARBA" id="ARBA00030245"/>
    </source>
</evidence>
<evidence type="ECO:0000256" key="6">
    <source>
        <dbReference type="ARBA" id="ARBA00022917"/>
    </source>
</evidence>
<keyword evidence="4" id="KW-0810">Translation regulation</keyword>
<dbReference type="GO" id="GO:0016281">
    <property type="term" value="C:eukaryotic translation initiation factor 4F complex"/>
    <property type="evidence" value="ECO:0007669"/>
    <property type="project" value="TreeGrafter"/>
</dbReference>
<keyword evidence="6 8" id="KW-0648">Protein biosynthesis</keyword>
<evidence type="ECO:0000313" key="9">
    <source>
        <dbReference type="EMBL" id="BBN70355.1"/>
    </source>
</evidence>